<reference evidence="12" key="1">
    <citation type="journal article" date="2013" name="Proc. Natl. Acad. Sci. U.S.A.">
        <title>Improving the coverage of the cyanobacterial phylum using diversity-driven genome sequencing.</title>
        <authorList>
            <person name="Shih P.M."/>
            <person name="Wu D."/>
            <person name="Latifi A."/>
            <person name="Axen S.D."/>
            <person name="Fewer D.P."/>
            <person name="Talla E."/>
            <person name="Calteau A."/>
            <person name="Cai F."/>
            <person name="Tandeau de Marsac N."/>
            <person name="Rippka R."/>
            <person name="Herdman M."/>
            <person name="Sivonen K."/>
            <person name="Coursin T."/>
            <person name="Laurent T."/>
            <person name="Goodwin L."/>
            <person name="Nolan M."/>
            <person name="Davenport K.W."/>
            <person name="Han C.S."/>
            <person name="Rubin E.M."/>
            <person name="Eisen J.A."/>
            <person name="Woyke T."/>
            <person name="Gugger M."/>
            <person name="Kerfeld C.A."/>
        </authorList>
    </citation>
    <scope>NUCLEOTIDE SEQUENCE [LARGE SCALE GENOMIC DNA]</scope>
    <source>
        <strain evidence="12">ATCC 27147 / PCC 6307</strain>
    </source>
</reference>
<dbReference type="FunFam" id="1.10.287.990:FF:000002">
    <property type="entry name" value="Superoxide dismutase"/>
    <property type="match status" value="1"/>
</dbReference>
<evidence type="ECO:0000259" key="10">
    <source>
        <dbReference type="Pfam" id="PF02777"/>
    </source>
</evidence>
<dbReference type="InterPro" id="IPR001189">
    <property type="entry name" value="Mn/Fe_SOD"/>
</dbReference>
<dbReference type="HOGENOM" id="CLU_031625_0_0_3"/>
<protein>
    <recommendedName>
        <fullName evidence="8">Superoxide dismutase</fullName>
        <ecNumber evidence="8">1.15.1.1</ecNumber>
    </recommendedName>
</protein>
<feature type="domain" description="Manganese/iron superoxide dismutase C-terminal" evidence="10">
    <location>
        <begin position="94"/>
        <end position="194"/>
    </location>
</feature>
<comment type="catalytic activity">
    <reaction evidence="6 8">
        <text>2 superoxide + 2 H(+) = H2O2 + O2</text>
        <dbReference type="Rhea" id="RHEA:20696"/>
        <dbReference type="ChEBI" id="CHEBI:15378"/>
        <dbReference type="ChEBI" id="CHEBI:15379"/>
        <dbReference type="ChEBI" id="CHEBI:16240"/>
        <dbReference type="ChEBI" id="CHEBI:18421"/>
        <dbReference type="EC" id="1.15.1.1"/>
    </reaction>
</comment>
<dbReference type="PROSITE" id="PS00088">
    <property type="entry name" value="SOD_MN"/>
    <property type="match status" value="1"/>
</dbReference>
<dbReference type="RefSeq" id="WP_015108916.1">
    <property type="nucleotide sequence ID" value="NC_019675.1"/>
</dbReference>
<gene>
    <name evidence="11" type="ordered locus">Cyagr_1287</name>
</gene>
<sequence length="199" mass="21825">MAHRLPELPYGLDALEPHISRQTLEFHHGKHHAAYVTNLNKAIEGGELEGKSLEEVILAVAGDASKAGVFNNAAQVWNHSFYWQCMKPGGGGAPTGELAEKITADFGSYEAFVEQFKAAGATQFGSGWAWLVLDGGTLKITKTANADLPLAHGQKALLTMDVWEHAYYLDYQNRRPDYMTTYLDKLVNWDFVAANLAAA</sequence>
<dbReference type="AlphaFoldDB" id="K9P674"/>
<evidence type="ECO:0000259" key="9">
    <source>
        <dbReference type="Pfam" id="PF00081"/>
    </source>
</evidence>
<dbReference type="Proteomes" id="UP000010388">
    <property type="component" value="Chromosome"/>
</dbReference>
<dbReference type="KEGG" id="cgc:Cyagr_1287"/>
<feature type="domain" description="Manganese/iron superoxide dismutase N-terminal" evidence="9">
    <location>
        <begin position="3"/>
        <end position="87"/>
    </location>
</feature>
<dbReference type="SUPFAM" id="SSF54719">
    <property type="entry name" value="Fe,Mn superoxide dismutase (SOD), C-terminal domain"/>
    <property type="match status" value="1"/>
</dbReference>
<dbReference type="InterPro" id="IPR036324">
    <property type="entry name" value="Mn/Fe_SOD_N_sf"/>
</dbReference>
<dbReference type="GO" id="GO:0046872">
    <property type="term" value="F:metal ion binding"/>
    <property type="evidence" value="ECO:0007669"/>
    <property type="project" value="UniProtKB-KW"/>
</dbReference>
<evidence type="ECO:0000256" key="1">
    <source>
        <dbReference type="ARBA" id="ARBA00008714"/>
    </source>
</evidence>
<keyword evidence="5" id="KW-0408">Iron</keyword>
<dbReference type="InterPro" id="IPR019832">
    <property type="entry name" value="Mn/Fe_SOD_C"/>
</dbReference>
<feature type="binding site" evidence="7">
    <location>
        <position position="161"/>
    </location>
    <ligand>
        <name>Mn(2+)</name>
        <dbReference type="ChEBI" id="CHEBI:29035"/>
    </ligand>
</feature>
<proteinExistence type="inferred from homology"/>
<dbReference type="PANTHER" id="PTHR42769">
    <property type="entry name" value="SUPEROXIDE DISMUTASE"/>
    <property type="match status" value="1"/>
</dbReference>
<dbReference type="InterPro" id="IPR036314">
    <property type="entry name" value="SOD_C_sf"/>
</dbReference>
<dbReference type="Pfam" id="PF02777">
    <property type="entry name" value="Sod_Fe_C"/>
    <property type="match status" value="1"/>
</dbReference>
<dbReference type="EMBL" id="CP003495">
    <property type="protein sequence ID" value="AFY28463.1"/>
    <property type="molecule type" value="Genomic_DNA"/>
</dbReference>
<evidence type="ECO:0000256" key="6">
    <source>
        <dbReference type="ARBA" id="ARBA00049204"/>
    </source>
</evidence>
<dbReference type="FunFam" id="3.55.40.20:FF:000001">
    <property type="entry name" value="Superoxide dismutase"/>
    <property type="match status" value="1"/>
</dbReference>
<dbReference type="GO" id="GO:0004784">
    <property type="term" value="F:superoxide dismutase activity"/>
    <property type="evidence" value="ECO:0007669"/>
    <property type="project" value="UniProtKB-EC"/>
</dbReference>
<evidence type="ECO:0000313" key="11">
    <source>
        <dbReference type="EMBL" id="AFY28463.1"/>
    </source>
</evidence>
<name>K9P674_CYAGP</name>
<evidence type="ECO:0000256" key="5">
    <source>
        <dbReference type="ARBA" id="ARBA00023004"/>
    </source>
</evidence>
<comment type="similarity">
    <text evidence="1 8">Belongs to the iron/manganese superoxide dismutase family.</text>
</comment>
<dbReference type="SUPFAM" id="SSF46609">
    <property type="entry name" value="Fe,Mn superoxide dismutase (SOD), N-terminal domain"/>
    <property type="match status" value="1"/>
</dbReference>
<evidence type="ECO:0000313" key="12">
    <source>
        <dbReference type="Proteomes" id="UP000010388"/>
    </source>
</evidence>
<feature type="binding site" evidence="7">
    <location>
        <position position="79"/>
    </location>
    <ligand>
        <name>Mn(2+)</name>
        <dbReference type="ChEBI" id="CHEBI:29035"/>
    </ligand>
</feature>
<comment type="function">
    <text evidence="8">Destroys radicals which are normally produced within the cells and which are toxic to biological systems.</text>
</comment>
<dbReference type="Gene3D" id="1.10.287.990">
    <property type="entry name" value="Fe,Mn superoxide dismutase (SOD) domain"/>
    <property type="match status" value="1"/>
</dbReference>
<comment type="subunit">
    <text evidence="2">Homodimer.</text>
</comment>
<accession>K9P674</accession>
<keyword evidence="4 8" id="KW-0560">Oxidoreductase</keyword>
<dbReference type="STRING" id="292564.Cyagr_1287"/>
<keyword evidence="3 7" id="KW-0479">Metal-binding</keyword>
<dbReference type="PIRSF" id="PIRSF000349">
    <property type="entry name" value="SODismutase"/>
    <property type="match status" value="1"/>
</dbReference>
<dbReference type="EC" id="1.15.1.1" evidence="8"/>
<dbReference type="PATRIC" id="fig|292564.3.peg.1230"/>
<evidence type="ECO:0000256" key="8">
    <source>
        <dbReference type="RuleBase" id="RU000414"/>
    </source>
</evidence>
<evidence type="ECO:0000256" key="3">
    <source>
        <dbReference type="ARBA" id="ARBA00022723"/>
    </source>
</evidence>
<dbReference type="InterPro" id="IPR019833">
    <property type="entry name" value="Mn/Fe_SOD_BS"/>
</dbReference>
<dbReference type="Pfam" id="PF00081">
    <property type="entry name" value="Sod_Fe_N"/>
    <property type="match status" value="1"/>
</dbReference>
<dbReference type="Gene3D" id="3.55.40.20">
    <property type="entry name" value="Iron/manganese superoxide dismutase, C-terminal domain"/>
    <property type="match status" value="1"/>
</dbReference>
<dbReference type="GO" id="GO:0005737">
    <property type="term" value="C:cytoplasm"/>
    <property type="evidence" value="ECO:0007669"/>
    <property type="project" value="UniProtKB-ARBA"/>
</dbReference>
<evidence type="ECO:0000256" key="4">
    <source>
        <dbReference type="ARBA" id="ARBA00023002"/>
    </source>
</evidence>
<evidence type="ECO:0000256" key="2">
    <source>
        <dbReference type="ARBA" id="ARBA00011738"/>
    </source>
</evidence>
<dbReference type="eggNOG" id="COG0605">
    <property type="taxonomic scope" value="Bacteria"/>
</dbReference>
<feature type="binding site" evidence="7">
    <location>
        <position position="27"/>
    </location>
    <ligand>
        <name>Mn(2+)</name>
        <dbReference type="ChEBI" id="CHEBI:29035"/>
    </ligand>
</feature>
<dbReference type="PRINTS" id="PR01703">
    <property type="entry name" value="MNSODISMTASE"/>
</dbReference>
<organism evidence="11 12">
    <name type="scientific">Cyanobium gracile (strain ATCC 27147 / PCC 6307)</name>
    <dbReference type="NCBI Taxonomy" id="292564"/>
    <lineage>
        <taxon>Bacteria</taxon>
        <taxon>Bacillati</taxon>
        <taxon>Cyanobacteriota</taxon>
        <taxon>Cyanophyceae</taxon>
        <taxon>Synechococcales</taxon>
        <taxon>Prochlorococcaceae</taxon>
        <taxon>Cyanobium</taxon>
    </lineage>
</organism>
<dbReference type="OrthoDB" id="9803125at2"/>
<dbReference type="PANTHER" id="PTHR42769:SF3">
    <property type="entry name" value="SUPEROXIDE DISMUTASE [FE] 2, CHLOROPLASTIC"/>
    <property type="match status" value="1"/>
</dbReference>
<evidence type="ECO:0000256" key="7">
    <source>
        <dbReference type="PIRSR" id="PIRSR000349-1"/>
    </source>
</evidence>
<dbReference type="InterPro" id="IPR019831">
    <property type="entry name" value="Mn/Fe_SOD_N"/>
</dbReference>
<feature type="binding site" evidence="7">
    <location>
        <position position="165"/>
    </location>
    <ligand>
        <name>Mn(2+)</name>
        <dbReference type="ChEBI" id="CHEBI:29035"/>
    </ligand>
</feature>